<evidence type="ECO:0000313" key="3">
    <source>
        <dbReference type="Proteomes" id="UP001239445"/>
    </source>
</evidence>
<dbReference type="EMBL" id="MU839827">
    <property type="protein sequence ID" value="KAK1760993.1"/>
    <property type="molecule type" value="Genomic_DNA"/>
</dbReference>
<feature type="active site" description="Proton acceptor" evidence="1">
    <location>
        <position position="224"/>
    </location>
</feature>
<comment type="caution">
    <text evidence="2">The sequence shown here is derived from an EMBL/GenBank/DDBJ whole genome shotgun (WGS) entry which is preliminary data.</text>
</comment>
<dbReference type="CDD" id="cd13426">
    <property type="entry name" value="Peptidase_G1"/>
    <property type="match status" value="1"/>
</dbReference>
<dbReference type="AlphaFoldDB" id="A0AAJ0FF50"/>
<dbReference type="Gene3D" id="2.60.120.700">
    <property type="entry name" value="Peptidase G1"/>
    <property type="match status" value="1"/>
</dbReference>
<gene>
    <name evidence="2" type="ORF">QBC47DRAFT_409030</name>
</gene>
<dbReference type="Pfam" id="PF01828">
    <property type="entry name" value="Peptidase_A4"/>
    <property type="match status" value="1"/>
</dbReference>
<dbReference type="GO" id="GO:0006508">
    <property type="term" value="P:proteolysis"/>
    <property type="evidence" value="ECO:0007669"/>
    <property type="project" value="InterPro"/>
</dbReference>
<evidence type="ECO:0000313" key="2">
    <source>
        <dbReference type="EMBL" id="KAK1760993.1"/>
    </source>
</evidence>
<accession>A0AAJ0FF50</accession>
<evidence type="ECO:0000256" key="1">
    <source>
        <dbReference type="PIRSR" id="PIRSR600250-50"/>
    </source>
</evidence>
<dbReference type="Proteomes" id="UP001239445">
    <property type="component" value="Unassembled WGS sequence"/>
</dbReference>
<dbReference type="InterPro" id="IPR000250">
    <property type="entry name" value="Peptidase_G1"/>
</dbReference>
<reference evidence="2" key="1">
    <citation type="submission" date="2023-06" db="EMBL/GenBank/DDBJ databases">
        <title>Genome-scale phylogeny and comparative genomics of the fungal order Sordariales.</title>
        <authorList>
            <consortium name="Lawrence Berkeley National Laboratory"/>
            <person name="Hensen N."/>
            <person name="Bonometti L."/>
            <person name="Westerberg I."/>
            <person name="Brannstrom I.O."/>
            <person name="Guillou S."/>
            <person name="Cros-Aarteil S."/>
            <person name="Calhoun S."/>
            <person name="Haridas S."/>
            <person name="Kuo A."/>
            <person name="Mondo S."/>
            <person name="Pangilinan J."/>
            <person name="Riley R."/>
            <person name="Labutti K."/>
            <person name="Andreopoulos B."/>
            <person name="Lipzen A."/>
            <person name="Chen C."/>
            <person name="Yanf M."/>
            <person name="Daum C."/>
            <person name="Ng V."/>
            <person name="Clum A."/>
            <person name="Steindorff A."/>
            <person name="Ohm R."/>
            <person name="Martin F."/>
            <person name="Silar P."/>
            <person name="Natvig D."/>
            <person name="Lalanne C."/>
            <person name="Gautier V."/>
            <person name="Ament-Velasquez S.L."/>
            <person name="Kruys A."/>
            <person name="Hutchinson M.I."/>
            <person name="Powell A.J."/>
            <person name="Barry K."/>
            <person name="Miller A.N."/>
            <person name="Grigoriev I.V."/>
            <person name="Debuchy R."/>
            <person name="Gladieux P."/>
            <person name="Thoren M.H."/>
            <person name="Johannesson H."/>
        </authorList>
    </citation>
    <scope>NUCLEOTIDE SEQUENCE</scope>
    <source>
        <strain evidence="2">PSN4</strain>
    </source>
</reference>
<dbReference type="InterPro" id="IPR013320">
    <property type="entry name" value="ConA-like_dom_sf"/>
</dbReference>
<dbReference type="PANTHER" id="PTHR37536">
    <property type="entry name" value="PUTATIVE (AFU_ORTHOLOGUE AFUA_3G02970)-RELATED"/>
    <property type="match status" value="1"/>
</dbReference>
<dbReference type="PANTHER" id="PTHR37536:SF1">
    <property type="entry name" value="ASPERGILLOPEPSIN, PUTAITVE (AFU_ORTHOLOGUE AFUA_7G01200)"/>
    <property type="match status" value="1"/>
</dbReference>
<sequence length="300" mass="30912">MKPLSLPAVLTAVVTTVVLFLETTTAFVVPSHRQQRQQQQPSPSSLSIQAGAIFSAPANDSITSITGTFRVPTLSIPIQGPLSHRAPGIYAFSLSVGIGGYPGPGSSSLCPPTSSALRAGIDVFYNGFADAPMAPYAWYQYGPASAQGAFAYAGFVVEDGDLVRVTVDVTGEKGVDVVMENFGKDDGKAEGRTAGQKVPPTFGLGDVEALVGGLCRSEAAWVLEDHLDETGGTVPVAVGNFTEVVFGEMKVTTAAGGMIIGGDGKGVKVVDLEIGEQGGKLTECTAGMGEVRCKRVPGGQ</sequence>
<name>A0AAJ0FF50_9PEZI</name>
<proteinExistence type="predicted"/>
<dbReference type="SUPFAM" id="SSF49899">
    <property type="entry name" value="Concanavalin A-like lectins/glucanases"/>
    <property type="match status" value="1"/>
</dbReference>
<dbReference type="InterPro" id="IPR038656">
    <property type="entry name" value="Peptidase_G1_sf"/>
</dbReference>
<dbReference type="GO" id="GO:0070007">
    <property type="term" value="F:glutamic-type endopeptidase activity"/>
    <property type="evidence" value="ECO:0007669"/>
    <property type="project" value="InterPro"/>
</dbReference>
<protein>
    <submittedName>
        <fullName evidence="2">Aspergillopepsin-2</fullName>
    </submittedName>
</protein>
<organism evidence="2 3">
    <name type="scientific">Echria macrotheca</name>
    <dbReference type="NCBI Taxonomy" id="438768"/>
    <lineage>
        <taxon>Eukaryota</taxon>
        <taxon>Fungi</taxon>
        <taxon>Dikarya</taxon>
        <taxon>Ascomycota</taxon>
        <taxon>Pezizomycotina</taxon>
        <taxon>Sordariomycetes</taxon>
        <taxon>Sordariomycetidae</taxon>
        <taxon>Sordariales</taxon>
        <taxon>Schizotheciaceae</taxon>
        <taxon>Echria</taxon>
    </lineage>
</organism>
<keyword evidence="3" id="KW-1185">Reference proteome</keyword>